<feature type="transmembrane region" description="Helical" evidence="5">
    <location>
        <begin position="20"/>
        <end position="40"/>
    </location>
</feature>
<dbReference type="PROSITE" id="PS51387">
    <property type="entry name" value="FAD_PCMH"/>
    <property type="match status" value="1"/>
</dbReference>
<dbReference type="GO" id="GO:0071949">
    <property type="term" value="F:FAD binding"/>
    <property type="evidence" value="ECO:0007669"/>
    <property type="project" value="InterPro"/>
</dbReference>
<dbReference type="SUPFAM" id="SSF56176">
    <property type="entry name" value="FAD-binding/transporter-associated domain-like"/>
    <property type="match status" value="1"/>
</dbReference>
<dbReference type="InterPro" id="IPR050416">
    <property type="entry name" value="FAD-linked_Oxidoreductase"/>
</dbReference>
<name>A0A9Q9AZ72_9PEZI</name>
<dbReference type="EMBL" id="CP099423">
    <property type="protein sequence ID" value="USW54733.1"/>
    <property type="molecule type" value="Genomic_DNA"/>
</dbReference>
<evidence type="ECO:0000256" key="3">
    <source>
        <dbReference type="ARBA" id="ARBA00022827"/>
    </source>
</evidence>
<dbReference type="PANTHER" id="PTHR42973">
    <property type="entry name" value="BINDING OXIDOREDUCTASE, PUTATIVE (AFU_ORTHOLOGUE AFUA_1G17690)-RELATED"/>
    <property type="match status" value="1"/>
</dbReference>
<feature type="domain" description="FAD-binding PCMH-type" evidence="6">
    <location>
        <begin position="91"/>
        <end position="262"/>
    </location>
</feature>
<organism evidence="7 8">
    <name type="scientific">Septoria linicola</name>
    <dbReference type="NCBI Taxonomy" id="215465"/>
    <lineage>
        <taxon>Eukaryota</taxon>
        <taxon>Fungi</taxon>
        <taxon>Dikarya</taxon>
        <taxon>Ascomycota</taxon>
        <taxon>Pezizomycotina</taxon>
        <taxon>Dothideomycetes</taxon>
        <taxon>Dothideomycetidae</taxon>
        <taxon>Mycosphaerellales</taxon>
        <taxon>Mycosphaerellaceae</taxon>
        <taxon>Septoria</taxon>
    </lineage>
</organism>
<protein>
    <submittedName>
        <fullName evidence="7">FAD-binding domain, PCMH-type, FAD-binding, type PCMH, subdomain 2</fullName>
    </submittedName>
</protein>
<keyword evidence="8" id="KW-1185">Reference proteome</keyword>
<keyword evidence="3" id="KW-0274">FAD</keyword>
<gene>
    <name evidence="7" type="ORF">Slin15195_G080520</name>
</gene>
<evidence type="ECO:0000313" key="8">
    <source>
        <dbReference type="Proteomes" id="UP001056384"/>
    </source>
</evidence>
<keyword evidence="2" id="KW-0285">Flavoprotein</keyword>
<dbReference type="PANTHER" id="PTHR42973:SF13">
    <property type="entry name" value="FAD-BINDING PCMH-TYPE DOMAIN-CONTAINING PROTEIN"/>
    <property type="match status" value="1"/>
</dbReference>
<dbReference type="Pfam" id="PF01565">
    <property type="entry name" value="FAD_binding_4"/>
    <property type="match status" value="1"/>
</dbReference>
<accession>A0A9Q9AZ72</accession>
<dbReference type="Gene3D" id="3.30.465.10">
    <property type="match status" value="1"/>
</dbReference>
<keyword evidence="4" id="KW-0560">Oxidoreductase</keyword>
<dbReference type="InterPro" id="IPR016166">
    <property type="entry name" value="FAD-bd_PCMH"/>
</dbReference>
<reference evidence="7" key="1">
    <citation type="submission" date="2022-06" db="EMBL/GenBank/DDBJ databases">
        <title>Complete genome sequences of two strains of the flax pathogen Septoria linicola.</title>
        <authorList>
            <person name="Lapalu N."/>
            <person name="Simon A."/>
            <person name="Demenou B."/>
            <person name="Paumier D."/>
            <person name="Guillot M.-P."/>
            <person name="Gout L."/>
            <person name="Valade R."/>
        </authorList>
    </citation>
    <scope>NUCLEOTIDE SEQUENCE</scope>
    <source>
        <strain evidence="7">SE15195</strain>
    </source>
</reference>
<proteinExistence type="inferred from homology"/>
<dbReference type="Proteomes" id="UP001056384">
    <property type="component" value="Chromosome 6"/>
</dbReference>
<dbReference type="GO" id="GO:0016491">
    <property type="term" value="F:oxidoreductase activity"/>
    <property type="evidence" value="ECO:0007669"/>
    <property type="project" value="UniProtKB-KW"/>
</dbReference>
<keyword evidence="5" id="KW-1133">Transmembrane helix</keyword>
<dbReference type="InterPro" id="IPR006094">
    <property type="entry name" value="Oxid_FAD_bind_N"/>
</dbReference>
<evidence type="ECO:0000256" key="4">
    <source>
        <dbReference type="ARBA" id="ARBA00023002"/>
    </source>
</evidence>
<dbReference type="InterPro" id="IPR016169">
    <property type="entry name" value="FAD-bd_PCMH_sub2"/>
</dbReference>
<evidence type="ECO:0000256" key="5">
    <source>
        <dbReference type="SAM" id="Phobius"/>
    </source>
</evidence>
<dbReference type="AlphaFoldDB" id="A0A9Q9AZ72"/>
<keyword evidence="5" id="KW-0812">Transmembrane</keyword>
<evidence type="ECO:0000259" key="6">
    <source>
        <dbReference type="PROSITE" id="PS51387"/>
    </source>
</evidence>
<comment type="similarity">
    <text evidence="1">Belongs to the oxygen-dependent FAD-linked oxidoreductase family.</text>
</comment>
<sequence length="409" mass="44239">MAKHKHDSLSDSCKKCHVRFTRVFIIILPLDFIVLGTAFAQAGVAQNITSSTSANTAQCEQACAQLGSAFGSSRLHYPVGDNFTIWDAKQQEVRPACRDEPNNATEVSTILKIVTNNWCRFAVKGGGHSRNADDANSVGGVTIDLGRINSVEVAADLQSARVGEGADSALIYQQLEPQNLSFVGGRVGSVGIGGFALGGGTSPFSNRYGWSLDNIFEHEIVLANGTITTASESSNPDLYWALRGGANNFGIVTTFTIKVFPQAICTKQQSPTMTRNARKFWATPELYNDQDASYDMAYSYNTTSNTFTLSRTQRYARPVANASVYSEIDRVPAVARNARTGPMSMLARSPPLGVTRKLFGTTTVAPSRELLSKALAIFREEAAIVRDVQGVTPVFITYPIHKTALKAMS</sequence>
<keyword evidence="5" id="KW-0472">Membrane</keyword>
<dbReference type="InterPro" id="IPR036318">
    <property type="entry name" value="FAD-bd_PCMH-like_sf"/>
</dbReference>
<evidence type="ECO:0000256" key="1">
    <source>
        <dbReference type="ARBA" id="ARBA00005466"/>
    </source>
</evidence>
<evidence type="ECO:0000313" key="7">
    <source>
        <dbReference type="EMBL" id="USW54733.1"/>
    </source>
</evidence>
<dbReference type="OrthoDB" id="2151789at2759"/>
<evidence type="ECO:0000256" key="2">
    <source>
        <dbReference type="ARBA" id="ARBA00022630"/>
    </source>
</evidence>